<evidence type="ECO:0000313" key="2">
    <source>
        <dbReference type="EMBL" id="RNL44759.1"/>
    </source>
</evidence>
<evidence type="ECO:0000256" key="1">
    <source>
        <dbReference type="SAM" id="Phobius"/>
    </source>
</evidence>
<protein>
    <submittedName>
        <fullName evidence="2">Uncharacterized protein</fullName>
    </submittedName>
</protein>
<keyword evidence="3" id="KW-1185">Reference proteome</keyword>
<accession>A0A3N0BBP6</accession>
<keyword evidence="1" id="KW-0472">Membrane</keyword>
<comment type="caution">
    <text evidence="2">The sequence shown here is derived from an EMBL/GenBank/DDBJ whole genome shotgun (WGS) entry which is preliminary data.</text>
</comment>
<dbReference type="AlphaFoldDB" id="A0A3N0BBP6"/>
<evidence type="ECO:0000313" key="3">
    <source>
        <dbReference type="Proteomes" id="UP000278632"/>
    </source>
</evidence>
<feature type="transmembrane region" description="Helical" evidence="1">
    <location>
        <begin position="111"/>
        <end position="134"/>
    </location>
</feature>
<keyword evidence="1" id="KW-1133">Transmembrane helix</keyword>
<dbReference type="RefSeq" id="WP_123192061.1">
    <property type="nucleotide sequence ID" value="NZ_QICD01000009.1"/>
</dbReference>
<keyword evidence="1" id="KW-0812">Transmembrane</keyword>
<gene>
    <name evidence="2" type="ORF">DMP08_06090</name>
</gene>
<organism evidence="2 3">
    <name type="scientific">Paraeggerthella hongkongensis</name>
    <dbReference type="NCBI Taxonomy" id="230658"/>
    <lineage>
        <taxon>Bacteria</taxon>
        <taxon>Bacillati</taxon>
        <taxon>Actinomycetota</taxon>
        <taxon>Coriobacteriia</taxon>
        <taxon>Eggerthellales</taxon>
        <taxon>Eggerthellaceae</taxon>
        <taxon>Paraeggerthella</taxon>
    </lineage>
</organism>
<dbReference type="EMBL" id="QICD01000009">
    <property type="protein sequence ID" value="RNL44759.1"/>
    <property type="molecule type" value="Genomic_DNA"/>
</dbReference>
<dbReference type="Proteomes" id="UP000278632">
    <property type="component" value="Unassembled WGS sequence"/>
</dbReference>
<reference evidence="3" key="1">
    <citation type="submission" date="2018-05" db="EMBL/GenBank/DDBJ databases">
        <title>Genome Sequencing of selected type strains of the family Eggerthellaceae.</title>
        <authorList>
            <person name="Danylec N."/>
            <person name="Stoll D.A."/>
            <person name="Doetsch A."/>
            <person name="Huch M."/>
        </authorList>
    </citation>
    <scope>NUCLEOTIDE SEQUENCE [LARGE SCALE GENOMIC DNA]</scope>
    <source>
        <strain evidence="3">DSM 16106</strain>
    </source>
</reference>
<sequence length="139" mass="15737">MEKMNESLEGFLREITPYSGRPFPFSVAFADKYSYDELVKKRTFIQELEAIGMLKTTEGTAPVASTIDRYATVEFPDYFTLTSQGETYFNEIEKRERLETEARKLQWRHDIAVALISGGLGFLGGIAGALFSFAQGWLN</sequence>
<name>A0A3N0BBP6_9ACTN</name>
<proteinExistence type="predicted"/>